<sequence length="160" mass="17600">MARSSGVVQVCRLSILSSFPVCCFPSFTRGCLVSRRIPLGQTASPNFGQYGMAASHHLKALVRDGTNSVSRGCRRQAHHKQISFSVVLHTLSCIPRRIHTNTHPTTTSNAAVVFPQSGAVPQRRPLSWFFVPKQPFFTHPIIHNPDRLCPPSHAVPSPNV</sequence>
<dbReference type="AlphaFoldDB" id="A0AAD8UB82"/>
<proteinExistence type="predicted"/>
<dbReference type="Proteomes" id="UP001244207">
    <property type="component" value="Unassembled WGS sequence"/>
</dbReference>
<reference evidence="1" key="1">
    <citation type="submission" date="2021-12" db="EMBL/GenBank/DDBJ databases">
        <title>Comparative genomics, transcriptomics and evolutionary studies reveal genomic signatures of adaptation to plant cell wall in hemibiotrophic fungi.</title>
        <authorList>
            <consortium name="DOE Joint Genome Institute"/>
            <person name="Baroncelli R."/>
            <person name="Diaz J.F."/>
            <person name="Benocci T."/>
            <person name="Peng M."/>
            <person name="Battaglia E."/>
            <person name="Haridas S."/>
            <person name="Andreopoulos W."/>
            <person name="Labutti K."/>
            <person name="Pangilinan J."/>
            <person name="Floch G.L."/>
            <person name="Makela M.R."/>
            <person name="Henrissat B."/>
            <person name="Grigoriev I.V."/>
            <person name="Crouch J.A."/>
            <person name="De Vries R.P."/>
            <person name="Sukno S.A."/>
            <person name="Thon M.R."/>
        </authorList>
    </citation>
    <scope>NUCLEOTIDE SEQUENCE</scope>
    <source>
        <strain evidence="1">CBS 112980</strain>
    </source>
</reference>
<comment type="caution">
    <text evidence="1">The sequence shown here is derived from an EMBL/GenBank/DDBJ whole genome shotgun (WGS) entry which is preliminary data.</text>
</comment>
<dbReference type="GeneID" id="85385183"/>
<keyword evidence="2" id="KW-1185">Reference proteome</keyword>
<protein>
    <submittedName>
        <fullName evidence="1">Uncharacterized protein</fullName>
    </submittedName>
</protein>
<evidence type="ECO:0000313" key="1">
    <source>
        <dbReference type="EMBL" id="KAK1709693.1"/>
    </source>
</evidence>
<accession>A0AAD8UB82</accession>
<gene>
    <name evidence="1" type="ORF">BDZ83DRAFT_142284</name>
</gene>
<dbReference type="RefSeq" id="XP_060358604.1">
    <property type="nucleotide sequence ID" value="XM_060501284.1"/>
</dbReference>
<name>A0AAD8UB82_GLOAC</name>
<dbReference type="EMBL" id="JAHMHS010000180">
    <property type="protein sequence ID" value="KAK1709693.1"/>
    <property type="molecule type" value="Genomic_DNA"/>
</dbReference>
<organism evidence="1 2">
    <name type="scientific">Glomerella acutata</name>
    <name type="common">Colletotrichum acutatum</name>
    <dbReference type="NCBI Taxonomy" id="27357"/>
    <lineage>
        <taxon>Eukaryota</taxon>
        <taxon>Fungi</taxon>
        <taxon>Dikarya</taxon>
        <taxon>Ascomycota</taxon>
        <taxon>Pezizomycotina</taxon>
        <taxon>Sordariomycetes</taxon>
        <taxon>Hypocreomycetidae</taxon>
        <taxon>Glomerellales</taxon>
        <taxon>Glomerellaceae</taxon>
        <taxon>Colletotrichum</taxon>
        <taxon>Colletotrichum acutatum species complex</taxon>
    </lineage>
</organism>
<evidence type="ECO:0000313" key="2">
    <source>
        <dbReference type="Proteomes" id="UP001244207"/>
    </source>
</evidence>